<dbReference type="InterPro" id="IPR051922">
    <property type="entry name" value="Bact_Sporulation_Assoc"/>
</dbReference>
<feature type="domain" description="SH3b" evidence="1">
    <location>
        <begin position="566"/>
        <end position="627"/>
    </location>
</feature>
<evidence type="ECO:0000313" key="3">
    <source>
        <dbReference type="Proteomes" id="UP000233375"/>
    </source>
</evidence>
<dbReference type="PANTHER" id="PTHR30032:SF4">
    <property type="entry name" value="AMIDASE ENHANCER"/>
    <property type="match status" value="1"/>
</dbReference>
<dbReference type="PANTHER" id="PTHR30032">
    <property type="entry name" value="N-ACETYLMURAMOYL-L-ALANINE AMIDASE-RELATED"/>
    <property type="match status" value="1"/>
</dbReference>
<dbReference type="GO" id="GO:0030288">
    <property type="term" value="C:outer membrane-bounded periplasmic space"/>
    <property type="evidence" value="ECO:0007669"/>
    <property type="project" value="TreeGrafter"/>
</dbReference>
<dbReference type="InterPro" id="IPR013486">
    <property type="entry name" value="SpoIID/LytB"/>
</dbReference>
<sequence length="627" mass="70055">MKKLFFLFLIVMIMTSTLITLIHPKASSNPILKVKLVNYIGNTTSITLKTVGEYELSNGKMINNGTALTVEMKDGSLQLVEDVTKTVLMKSNVLTLEPKQTANRLAVNGRSYYGAFQFVIEKSTVNNAVYIRPINEIDIETYLRGVVPQEMPALWPLEALKAQTIAARTYALKHKDDKEFVDSISNQVYGGTYALHSRSDEAVRQTAGMVLKYNDKLIDAVFYSSNGGKTELNSSVWGGYTLPYFAVQDDIYDYNTTNKTKFPWSIELNQQQLDPALDLSAGEKWWDSVVEKDASLQVVKNMKGWMQKQGYSKKIEDMKIMNIPVLQLDLSNKTAGGRVLQGSATIVYLKKEIVNNKTVVEKNTLELKNVAASRIRALVGIESMRSYLVDISENKAGFIKINGRGYGHAVGLSQYGARNRAEAGHTYQQILGFYYPKTALIKEYSGRIVSEQQPKPSTETNKTVKDKVAPAITVFKISSDYKQNKVKLSMKINKPGKIVIKIKDSKGKNIATLSKNNIVKAGNVSFEWNIAKIKNGIYKAEINVVNTDGMKRNFTNKVTIKKTALVQKGKVNATILNVREKPTTNSKIKIKLKKKQSVVILSKHGSWYKIKAGKSAGYVKSKYIIKS</sequence>
<dbReference type="SMART" id="SM00287">
    <property type="entry name" value="SH3b"/>
    <property type="match status" value="1"/>
</dbReference>
<evidence type="ECO:0000313" key="2">
    <source>
        <dbReference type="EMBL" id="PKG24963.1"/>
    </source>
</evidence>
<reference evidence="2 3" key="1">
    <citation type="journal article" date="2003" name="Int. J. Syst. Evol. Microbiol.">
        <title>Bacillus nealsonii sp. nov., isolated from a spacecraft-assembly facility, whose spores are gamma-radiation resistant.</title>
        <authorList>
            <person name="Venkateswaran K."/>
            <person name="Kempf M."/>
            <person name="Chen F."/>
            <person name="Satomi M."/>
            <person name="Nicholson W."/>
            <person name="Kern R."/>
        </authorList>
    </citation>
    <scope>NUCLEOTIDE SEQUENCE [LARGE SCALE GENOMIC DNA]</scope>
    <source>
        <strain evidence="2 3">FO-92</strain>
    </source>
</reference>
<dbReference type="Proteomes" id="UP000233375">
    <property type="component" value="Unassembled WGS sequence"/>
</dbReference>
<gene>
    <name evidence="2" type="ORF">CWS01_03560</name>
</gene>
<evidence type="ECO:0000259" key="1">
    <source>
        <dbReference type="PROSITE" id="PS51781"/>
    </source>
</evidence>
<dbReference type="EMBL" id="PISE01000008">
    <property type="protein sequence ID" value="PKG24963.1"/>
    <property type="molecule type" value="Genomic_DNA"/>
</dbReference>
<organism evidence="2 3">
    <name type="scientific">Niallia nealsonii</name>
    <dbReference type="NCBI Taxonomy" id="115979"/>
    <lineage>
        <taxon>Bacteria</taxon>
        <taxon>Bacillati</taxon>
        <taxon>Bacillota</taxon>
        <taxon>Bacilli</taxon>
        <taxon>Bacillales</taxon>
        <taxon>Bacillaceae</taxon>
        <taxon>Niallia</taxon>
    </lineage>
</organism>
<dbReference type="RefSeq" id="WP_101175676.1">
    <property type="nucleotide sequence ID" value="NZ_PISE01000008.1"/>
</dbReference>
<keyword evidence="3" id="KW-1185">Reference proteome</keyword>
<dbReference type="Gene3D" id="2.60.40.4070">
    <property type="match status" value="1"/>
</dbReference>
<name>A0A2N0Z641_9BACI</name>
<comment type="caution">
    <text evidence="2">The sequence shown here is derived from an EMBL/GenBank/DDBJ whole genome shotgun (WGS) entry which is preliminary data.</text>
</comment>
<accession>A0A2N0Z641</accession>
<proteinExistence type="predicted"/>
<dbReference type="NCBIfam" id="TIGR02669">
    <property type="entry name" value="SpoIID_LytB"/>
    <property type="match status" value="1"/>
</dbReference>
<dbReference type="GO" id="GO:0030435">
    <property type="term" value="P:sporulation resulting in formation of a cellular spore"/>
    <property type="evidence" value="ECO:0007669"/>
    <property type="project" value="InterPro"/>
</dbReference>
<protein>
    <recommendedName>
        <fullName evidence="1">SH3b domain-containing protein</fullName>
    </recommendedName>
</protein>
<dbReference type="PROSITE" id="PS51781">
    <property type="entry name" value="SH3B"/>
    <property type="match status" value="1"/>
</dbReference>
<dbReference type="InterPro" id="IPR003646">
    <property type="entry name" value="SH3-like_bac-type"/>
</dbReference>
<dbReference type="OrthoDB" id="9794671at2"/>
<dbReference type="AlphaFoldDB" id="A0A2N0Z641"/>
<dbReference type="InterPro" id="IPR013693">
    <property type="entry name" value="SpoIID/LytB_N"/>
</dbReference>
<dbReference type="Gene3D" id="2.30.30.40">
    <property type="entry name" value="SH3 Domains"/>
    <property type="match status" value="1"/>
</dbReference>
<dbReference type="Pfam" id="PF08239">
    <property type="entry name" value="SH3_3"/>
    <property type="match status" value="1"/>
</dbReference>
<dbReference type="Pfam" id="PF08486">
    <property type="entry name" value="SpoIID"/>
    <property type="match status" value="1"/>
</dbReference>